<dbReference type="AlphaFoldDB" id="A0A2S7WYF4"/>
<accession>A0A2S7WYF4</accession>
<comment type="caution">
    <text evidence="1">The sequence shown here is derived from an EMBL/GenBank/DDBJ whole genome shotgun (WGS) entry which is preliminary data.</text>
</comment>
<sequence>MTYKETLFFIGKCLTITHEQHNKIIVENELKSNRINWDSVVKVSTAHYVFPALYCNLKRADFLHYLPSELVEYMIHITDLNRERNQQIIEQAKEINALLVSNNVTPIFLKGTGNLLEDLYEDIGERMVGDIDFIVSDKKIKKVANVLKLNGYYENELSGVYPPNFRHYPRLLNSKKISAVEIHQKIIELPFDKNYNYQDIKGTIKVAKYNCKVLDSNNQIVSTILAKQLNDKWYSLNNFDLRSQYDIYLLSLKINPLISIKLHPIFFKELNSFLGIGSYLFNFPPSLKYDKNKKSKKYIKNFFIKVENPRYKNLHNNILRFMFLINLITFYFLKSTYDKKYRIYLKNKITDMDFIKRKFGFTKPTS</sequence>
<reference evidence="1 2" key="1">
    <citation type="submission" date="2016-12" db="EMBL/GenBank/DDBJ databases">
        <title>Trade-off between light-utilization and light-protection in marine flavobacteria.</title>
        <authorList>
            <person name="Kumagai Y."/>
            <person name="Yoshizawa S."/>
            <person name="Kogure K."/>
            <person name="Iwasaki W."/>
        </authorList>
    </citation>
    <scope>NUCLEOTIDE SEQUENCE [LARGE SCALE GENOMIC DNA]</scope>
    <source>
        <strain evidence="1 2">ATCC 43844</strain>
    </source>
</reference>
<keyword evidence="2" id="KW-1185">Reference proteome</keyword>
<dbReference type="EMBL" id="MSCM01000001">
    <property type="protein sequence ID" value="PQJ82593.1"/>
    <property type="molecule type" value="Genomic_DNA"/>
</dbReference>
<protein>
    <recommendedName>
        <fullName evidence="3">Nucleotidyltransferase</fullName>
    </recommendedName>
</protein>
<dbReference type="Pfam" id="PF14907">
    <property type="entry name" value="NTP_transf_5"/>
    <property type="match status" value="1"/>
</dbReference>
<dbReference type="InterPro" id="IPR039498">
    <property type="entry name" value="NTP_transf_5"/>
</dbReference>
<dbReference type="Proteomes" id="UP000239068">
    <property type="component" value="Unassembled WGS sequence"/>
</dbReference>
<evidence type="ECO:0000313" key="2">
    <source>
        <dbReference type="Proteomes" id="UP000239068"/>
    </source>
</evidence>
<organism evidence="1 2">
    <name type="scientific">Polaribacter glomeratus</name>
    <dbReference type="NCBI Taxonomy" id="102"/>
    <lineage>
        <taxon>Bacteria</taxon>
        <taxon>Pseudomonadati</taxon>
        <taxon>Bacteroidota</taxon>
        <taxon>Flavobacteriia</taxon>
        <taxon>Flavobacteriales</taxon>
        <taxon>Flavobacteriaceae</taxon>
    </lineage>
</organism>
<dbReference type="RefSeq" id="WP_105021145.1">
    <property type="nucleotide sequence ID" value="NZ_MSCM01000001.1"/>
</dbReference>
<dbReference type="OrthoDB" id="1117814at2"/>
<evidence type="ECO:0008006" key="3">
    <source>
        <dbReference type="Google" id="ProtNLM"/>
    </source>
</evidence>
<evidence type="ECO:0000313" key="1">
    <source>
        <dbReference type="EMBL" id="PQJ82593.1"/>
    </source>
</evidence>
<gene>
    <name evidence="1" type="ORF">BTO16_08395</name>
</gene>
<name>A0A2S7WYF4_9FLAO</name>
<proteinExistence type="predicted"/>